<dbReference type="Gene3D" id="3.30.40.10">
    <property type="entry name" value="Zinc/RING finger domain, C3HC4 (zinc finger)"/>
    <property type="match status" value="1"/>
</dbReference>
<dbReference type="GO" id="GO:0005524">
    <property type="term" value="F:ATP binding"/>
    <property type="evidence" value="ECO:0007669"/>
    <property type="project" value="UniProtKB-KW"/>
</dbReference>
<dbReference type="InParanoid" id="A0A1V8TC89"/>
<dbReference type="GO" id="GO:0043139">
    <property type="term" value="F:5'-3' DNA helicase activity"/>
    <property type="evidence" value="ECO:0007669"/>
    <property type="project" value="UniProtKB-EC"/>
</dbReference>
<feature type="domain" description="Zinc finger PHD-type" evidence="6">
    <location>
        <begin position="252"/>
        <end position="301"/>
    </location>
</feature>
<keyword evidence="4" id="KW-0067">ATP-binding</keyword>
<dbReference type="GO" id="GO:0006281">
    <property type="term" value="P:DNA repair"/>
    <property type="evidence" value="ECO:0007669"/>
    <property type="project" value="UniProtKB-KW"/>
</dbReference>
<comment type="caution">
    <text evidence="8">The sequence shown here is derived from an EMBL/GenBank/DDBJ whole genome shotgun (WGS) entry which is preliminary data.</text>
</comment>
<feature type="region of interest" description="Disordered" evidence="5">
    <location>
        <begin position="190"/>
        <end position="220"/>
    </location>
</feature>
<dbReference type="Proteomes" id="UP000192596">
    <property type="component" value="Unassembled WGS sequence"/>
</dbReference>
<evidence type="ECO:0000256" key="5">
    <source>
        <dbReference type="SAM" id="MobiDB-lite"/>
    </source>
</evidence>
<dbReference type="SUPFAM" id="SSF57903">
    <property type="entry name" value="FYVE/PHD zinc finger"/>
    <property type="match status" value="1"/>
</dbReference>
<name>A0A1V8TC89_9PEZI</name>
<feature type="domain" description="AAA+ ATPase" evidence="7">
    <location>
        <begin position="354"/>
        <end position="513"/>
    </location>
</feature>
<dbReference type="PANTHER" id="PTHR47642:SF7">
    <property type="entry name" value="ATP-DEPENDENT DNA HELICASE PIF1"/>
    <property type="match status" value="1"/>
</dbReference>
<comment type="similarity">
    <text evidence="4">Belongs to the helicase family.</text>
</comment>
<evidence type="ECO:0000313" key="9">
    <source>
        <dbReference type="Proteomes" id="UP000192596"/>
    </source>
</evidence>
<dbReference type="InterPro" id="IPR001965">
    <property type="entry name" value="Znf_PHD"/>
</dbReference>
<dbReference type="AlphaFoldDB" id="A0A1V8TC89"/>
<evidence type="ECO:0000259" key="7">
    <source>
        <dbReference type="SMART" id="SM00382"/>
    </source>
</evidence>
<dbReference type="EC" id="5.6.2.3" evidence="4"/>
<dbReference type="Pfam" id="PF05970">
    <property type="entry name" value="PIF1"/>
    <property type="match status" value="1"/>
</dbReference>
<evidence type="ECO:0000256" key="1">
    <source>
        <dbReference type="ARBA" id="ARBA00022723"/>
    </source>
</evidence>
<dbReference type="GO" id="GO:0008270">
    <property type="term" value="F:zinc ion binding"/>
    <property type="evidence" value="ECO:0007669"/>
    <property type="project" value="UniProtKB-KW"/>
</dbReference>
<evidence type="ECO:0000259" key="6">
    <source>
        <dbReference type="SMART" id="SM00249"/>
    </source>
</evidence>
<reference evidence="9" key="1">
    <citation type="submission" date="2017-03" db="EMBL/GenBank/DDBJ databases">
        <title>Genomes of endolithic fungi from Antarctica.</title>
        <authorList>
            <person name="Coleine C."/>
            <person name="Masonjones S."/>
            <person name="Stajich J.E."/>
        </authorList>
    </citation>
    <scope>NUCLEOTIDE SEQUENCE [LARGE SCALE GENOMIC DNA]</scope>
    <source>
        <strain evidence="9">CCFEE 5527</strain>
    </source>
</reference>
<dbReference type="GO" id="GO:0000723">
    <property type="term" value="P:telomere maintenance"/>
    <property type="evidence" value="ECO:0007669"/>
    <property type="project" value="InterPro"/>
</dbReference>
<sequence>MATQVDRLSALVASDTTEETFHTDSGDALFRKVASSSHTTSEQGAQRRKKSKPVHEVITISDDDENVDPLAQSRPAAKKRKLSPRRDRHLNGPPNELQLPVQALKTDHSLTDGDQSPRRTVRSAVPSSLAQSVAPLSFQAANANRQSERPPLVQANVREPPWNAEINGIRPDAFAGEQDYIQLASQAWPVPSSQGTSRHTFDGRNGQITSHQHPAPPPQHHETVYATDTPPQAMTGHEANRSWYASIPCLGTCTCGVGARQDEPKSVICSSLTCPIRAYHRQCVGLSSRAPPPLWLCRGCRPKPGQAAFIPSASQMLSASASVLPPPQTPIAQQKEVEPDLTVEQRRVVRTIEVGGNVFYTGSAGTGKSTVLRALVRGLKNQGKRVDIVAPSGIAALAVNGTTIYSYAGWTPDHFKQPLHKLRERANAKRVRARLCATDCLIIDEISMVSSDVLMRLDRIMREVRGKYREGHYAGAFEQKPFGGVQIVATGDFCQLPPVRPFQYCVTCGGDPLPGWDRQDGRVLVCPVCSEEYKDEEKWAFATKGVWDECNFTYIELKEIHRQSDKRFIEILQTCRKQRPLSDAQRSLLLTEKPDPEGAVKLMPTRAEVERENLQQFRKLPGQTLNFRCRDIFEFHSPDEPDLQVKGTPKYDGQPHGPLKALNDHRFEEQIELKKDMLVILLCNLDFEAGLVNGSQGRIIGFEEYSPAQVMIPAKALARTNGPDPADLMREREYHKFMQTQSVAQSPIVHFTNDVTRTIYAQCQISELGAHEPFSILARTQMPLLASWAITCHKSQGMTLSRCIVYLQKSFERGMAYVALSRAKNLEGLKVVSLPRSLDMPGNEEVRVWLEAKFGKT</sequence>
<dbReference type="InterPro" id="IPR051055">
    <property type="entry name" value="PIF1_helicase"/>
</dbReference>
<dbReference type="InterPro" id="IPR010285">
    <property type="entry name" value="DNA_helicase_pif1-like_DEAD"/>
</dbReference>
<evidence type="ECO:0000256" key="3">
    <source>
        <dbReference type="ARBA" id="ARBA00022833"/>
    </source>
</evidence>
<dbReference type="PANTHER" id="PTHR47642">
    <property type="entry name" value="ATP-DEPENDENT DNA HELICASE"/>
    <property type="match status" value="1"/>
</dbReference>
<dbReference type="SMART" id="SM00382">
    <property type="entry name" value="AAA"/>
    <property type="match status" value="1"/>
</dbReference>
<keyword evidence="4" id="KW-0227">DNA damage</keyword>
<dbReference type="InterPro" id="IPR027417">
    <property type="entry name" value="P-loop_NTPase"/>
</dbReference>
<protein>
    <recommendedName>
        <fullName evidence="4">ATP-dependent DNA helicase</fullName>
        <ecNumber evidence="4">5.6.2.3</ecNumber>
    </recommendedName>
</protein>
<accession>A0A1V8TC89</accession>
<dbReference type="SMART" id="SM00249">
    <property type="entry name" value="PHD"/>
    <property type="match status" value="1"/>
</dbReference>
<dbReference type="InterPro" id="IPR019786">
    <property type="entry name" value="Zinc_finger_PHD-type_CS"/>
</dbReference>
<dbReference type="PROSITE" id="PS01359">
    <property type="entry name" value="ZF_PHD_1"/>
    <property type="match status" value="1"/>
</dbReference>
<keyword evidence="2" id="KW-0863">Zinc-finger</keyword>
<dbReference type="GO" id="GO:0006310">
    <property type="term" value="P:DNA recombination"/>
    <property type="evidence" value="ECO:0007669"/>
    <property type="project" value="UniProtKB-KW"/>
</dbReference>
<keyword evidence="1" id="KW-0479">Metal-binding</keyword>
<proteinExistence type="inferred from homology"/>
<evidence type="ECO:0000313" key="8">
    <source>
        <dbReference type="EMBL" id="OQO08985.1"/>
    </source>
</evidence>
<comment type="catalytic activity">
    <reaction evidence="4">
        <text>ATP + H2O = ADP + phosphate + H(+)</text>
        <dbReference type="Rhea" id="RHEA:13065"/>
        <dbReference type="ChEBI" id="CHEBI:15377"/>
        <dbReference type="ChEBI" id="CHEBI:15378"/>
        <dbReference type="ChEBI" id="CHEBI:30616"/>
        <dbReference type="ChEBI" id="CHEBI:43474"/>
        <dbReference type="ChEBI" id="CHEBI:456216"/>
        <dbReference type="EC" id="5.6.2.3"/>
    </reaction>
</comment>
<dbReference type="GO" id="GO:0016887">
    <property type="term" value="F:ATP hydrolysis activity"/>
    <property type="evidence" value="ECO:0007669"/>
    <property type="project" value="RHEA"/>
</dbReference>
<evidence type="ECO:0000256" key="2">
    <source>
        <dbReference type="ARBA" id="ARBA00022771"/>
    </source>
</evidence>
<keyword evidence="4" id="KW-0234">DNA repair</keyword>
<keyword evidence="4" id="KW-0347">Helicase</keyword>
<dbReference type="STRING" id="1507870.A0A1V8TC89"/>
<dbReference type="OrthoDB" id="432234at2759"/>
<dbReference type="InterPro" id="IPR011011">
    <property type="entry name" value="Znf_FYVE_PHD"/>
</dbReference>
<dbReference type="Gene3D" id="3.40.50.300">
    <property type="entry name" value="P-loop containing nucleotide triphosphate hydrolases"/>
    <property type="match status" value="2"/>
</dbReference>
<comment type="cofactor">
    <cofactor evidence="4">
        <name>Mg(2+)</name>
        <dbReference type="ChEBI" id="CHEBI:18420"/>
    </cofactor>
</comment>
<dbReference type="FunCoup" id="A0A1V8TC89">
    <property type="interactions" value="1597"/>
</dbReference>
<dbReference type="SUPFAM" id="SSF52540">
    <property type="entry name" value="P-loop containing nucleoside triphosphate hydrolases"/>
    <property type="match status" value="2"/>
</dbReference>
<gene>
    <name evidence="8" type="ORF">B0A48_05875</name>
</gene>
<feature type="compositionally biased region" description="Basic and acidic residues" evidence="5">
    <location>
        <begin position="105"/>
        <end position="117"/>
    </location>
</feature>
<keyword evidence="3" id="KW-0862">Zinc</keyword>
<keyword evidence="4" id="KW-0233">DNA recombination</keyword>
<dbReference type="CDD" id="cd18809">
    <property type="entry name" value="SF1_C_RecD"/>
    <property type="match status" value="1"/>
</dbReference>
<feature type="region of interest" description="Disordered" evidence="5">
    <location>
        <begin position="34"/>
        <end position="130"/>
    </location>
</feature>
<keyword evidence="4" id="KW-0547">Nucleotide-binding</keyword>
<evidence type="ECO:0000256" key="4">
    <source>
        <dbReference type="RuleBase" id="RU363044"/>
    </source>
</evidence>
<dbReference type="InterPro" id="IPR013083">
    <property type="entry name" value="Znf_RING/FYVE/PHD"/>
</dbReference>
<keyword evidence="4" id="KW-0378">Hydrolase</keyword>
<keyword evidence="9" id="KW-1185">Reference proteome</keyword>
<dbReference type="InterPro" id="IPR003593">
    <property type="entry name" value="AAA+_ATPase"/>
</dbReference>
<organism evidence="8 9">
    <name type="scientific">Cryoendolithus antarcticus</name>
    <dbReference type="NCBI Taxonomy" id="1507870"/>
    <lineage>
        <taxon>Eukaryota</taxon>
        <taxon>Fungi</taxon>
        <taxon>Dikarya</taxon>
        <taxon>Ascomycota</taxon>
        <taxon>Pezizomycotina</taxon>
        <taxon>Dothideomycetes</taxon>
        <taxon>Dothideomycetidae</taxon>
        <taxon>Cladosporiales</taxon>
        <taxon>Cladosporiaceae</taxon>
        <taxon>Cryoendolithus</taxon>
    </lineage>
</organism>
<dbReference type="EMBL" id="NAJO01000011">
    <property type="protein sequence ID" value="OQO08985.1"/>
    <property type="molecule type" value="Genomic_DNA"/>
</dbReference>
<feature type="compositionally biased region" description="Basic residues" evidence="5">
    <location>
        <begin position="76"/>
        <end position="88"/>
    </location>
</feature>
<feature type="compositionally biased region" description="Polar residues" evidence="5">
    <location>
        <begin position="34"/>
        <end position="44"/>
    </location>
</feature>